<sequence length="153" mass="16717">MSPLRATTLRSRRGQPSGRVSAAGHSASQASKELPCRSTATLRERQRRATSRSRRSARPPSSWRTEPPHRSGRRLRTPSPFSRSQSTTPPSTPTKTPSTFARLTQLKGLASHRFSPAPSAPSRPGRAASTSRRSPRQWRAPTPTNGSRPCTPS</sequence>
<dbReference type="AlphaFoldDB" id="A0A5C5FL86"/>
<dbReference type="EMBL" id="SOZI01000298">
    <property type="protein sequence ID" value="TNY16936.1"/>
    <property type="molecule type" value="Genomic_DNA"/>
</dbReference>
<organism evidence="2 3">
    <name type="scientific">Rhodotorula diobovata</name>
    <dbReference type="NCBI Taxonomy" id="5288"/>
    <lineage>
        <taxon>Eukaryota</taxon>
        <taxon>Fungi</taxon>
        <taxon>Dikarya</taxon>
        <taxon>Basidiomycota</taxon>
        <taxon>Pucciniomycotina</taxon>
        <taxon>Microbotryomycetes</taxon>
        <taxon>Sporidiobolales</taxon>
        <taxon>Sporidiobolaceae</taxon>
        <taxon>Rhodotorula</taxon>
    </lineage>
</organism>
<proteinExistence type="predicted"/>
<feature type="compositionally biased region" description="Low complexity" evidence="1">
    <location>
        <begin position="111"/>
        <end position="132"/>
    </location>
</feature>
<feature type="region of interest" description="Disordered" evidence="1">
    <location>
        <begin position="1"/>
        <end position="153"/>
    </location>
</feature>
<dbReference type="Proteomes" id="UP000311382">
    <property type="component" value="Unassembled WGS sequence"/>
</dbReference>
<comment type="caution">
    <text evidence="2">The sequence shown here is derived from an EMBL/GenBank/DDBJ whole genome shotgun (WGS) entry which is preliminary data.</text>
</comment>
<feature type="compositionally biased region" description="Low complexity" evidence="1">
    <location>
        <begin position="77"/>
        <end position="99"/>
    </location>
</feature>
<accession>A0A5C5FL86</accession>
<evidence type="ECO:0000313" key="2">
    <source>
        <dbReference type="EMBL" id="TNY16936.1"/>
    </source>
</evidence>
<name>A0A5C5FL86_9BASI</name>
<gene>
    <name evidence="2" type="ORF">DMC30DRAFT_407353</name>
</gene>
<keyword evidence="3" id="KW-1185">Reference proteome</keyword>
<protein>
    <submittedName>
        <fullName evidence="2">Uncharacterized protein</fullName>
    </submittedName>
</protein>
<feature type="compositionally biased region" description="Polar residues" evidence="1">
    <location>
        <begin position="142"/>
        <end position="153"/>
    </location>
</feature>
<evidence type="ECO:0000256" key="1">
    <source>
        <dbReference type="SAM" id="MobiDB-lite"/>
    </source>
</evidence>
<feature type="compositionally biased region" description="Basic residues" evidence="1">
    <location>
        <begin position="45"/>
        <end position="57"/>
    </location>
</feature>
<reference evidence="2 3" key="1">
    <citation type="submission" date="2019-03" db="EMBL/GenBank/DDBJ databases">
        <title>Rhodosporidium diobovatum UCD-FST 08-225 genome sequencing, assembly, and annotation.</title>
        <authorList>
            <person name="Fakankun I.U."/>
            <person name="Fristensky B."/>
            <person name="Levin D.B."/>
        </authorList>
    </citation>
    <scope>NUCLEOTIDE SEQUENCE [LARGE SCALE GENOMIC DNA]</scope>
    <source>
        <strain evidence="2 3">UCD-FST 08-225</strain>
    </source>
</reference>
<evidence type="ECO:0000313" key="3">
    <source>
        <dbReference type="Proteomes" id="UP000311382"/>
    </source>
</evidence>